<dbReference type="EMBL" id="JASAOK010000044">
    <property type="protein sequence ID" value="KAK6213181.1"/>
    <property type="molecule type" value="Genomic_DNA"/>
</dbReference>
<organism evidence="2 3">
    <name type="scientific">Colletotrichum tabaci</name>
    <dbReference type="NCBI Taxonomy" id="1209068"/>
    <lineage>
        <taxon>Eukaryota</taxon>
        <taxon>Fungi</taxon>
        <taxon>Dikarya</taxon>
        <taxon>Ascomycota</taxon>
        <taxon>Pezizomycotina</taxon>
        <taxon>Sordariomycetes</taxon>
        <taxon>Hypocreomycetidae</taxon>
        <taxon>Glomerellales</taxon>
        <taxon>Glomerellaceae</taxon>
        <taxon>Colletotrichum</taxon>
        <taxon>Colletotrichum destructivum species complex</taxon>
    </lineage>
</organism>
<gene>
    <name evidence="2" type="ORF">QIS74_09183</name>
</gene>
<feature type="region of interest" description="Disordered" evidence="1">
    <location>
        <begin position="79"/>
        <end position="109"/>
    </location>
</feature>
<dbReference type="CDD" id="cd14686">
    <property type="entry name" value="bZIP"/>
    <property type="match status" value="1"/>
</dbReference>
<feature type="compositionally biased region" description="Polar residues" evidence="1">
    <location>
        <begin position="288"/>
        <end position="304"/>
    </location>
</feature>
<feature type="region of interest" description="Disordered" evidence="1">
    <location>
        <begin position="351"/>
        <end position="392"/>
    </location>
</feature>
<proteinExistence type="predicted"/>
<dbReference type="AlphaFoldDB" id="A0AAV9T4G1"/>
<protein>
    <recommendedName>
        <fullName evidence="4">BZIP domain-containing protein</fullName>
    </recommendedName>
</protein>
<evidence type="ECO:0000313" key="2">
    <source>
        <dbReference type="EMBL" id="KAK6213181.1"/>
    </source>
</evidence>
<evidence type="ECO:0008006" key="4">
    <source>
        <dbReference type="Google" id="ProtNLM"/>
    </source>
</evidence>
<evidence type="ECO:0000256" key="1">
    <source>
        <dbReference type="SAM" id="MobiDB-lite"/>
    </source>
</evidence>
<keyword evidence="3" id="KW-1185">Reference proteome</keyword>
<dbReference type="Proteomes" id="UP001327957">
    <property type="component" value="Unassembled WGS sequence"/>
</dbReference>
<evidence type="ECO:0000313" key="3">
    <source>
        <dbReference type="Proteomes" id="UP001327957"/>
    </source>
</evidence>
<comment type="caution">
    <text evidence="2">The sequence shown here is derived from an EMBL/GenBank/DDBJ whole genome shotgun (WGS) entry which is preliminary data.</text>
</comment>
<sequence>MTELVEEQFRNERCEYLARPHQTKRSLQAELERMKDAQHRRDTILGALAEPGQSQDVLRRLCGGETFETIYESLDAHDLVSPAPTKTPDAQSQPQSVKAEEASWTPNQTPLCSPPILDYSYSHGSEASHVRSANSQHAVPAESMGGGGSDGSSPHFNVFMPNNMALPDHMNEYGVMDDNNSNRAMMSYGGFMDCNAWIFNPNASYTDQPYTAAAAAADGNVMDLYPWQTGIPTPTLPTNDDDAPPVTDHSGWPFPPFVVPQIPSPGQAGFLQPLTPSSPKNRSFLASPATSREQTNSSQGSSVASVGESRYPTPPPPPPPKRRKYVTQANNKPASSALPVTVAVASTDCKTVESAPADEKKAHVQSPEGQTPPHDRERHRRASARNWQKQKQQSAELEAAMRVAEDRNRMLHREFAEIASQVMDAKNALIAHAQCNHPAINSWLRCHATDYVLNKGAAADRRRNEPTG</sequence>
<reference evidence="2 3" key="1">
    <citation type="submission" date="2023-04" db="EMBL/GenBank/DDBJ databases">
        <title>Colletotrichum tabacum stain YC1 causing leaf anthracnose on Nicotiana tabacum(L.) cv.</title>
        <authorList>
            <person name="Ji Z."/>
            <person name="Wang M."/>
            <person name="Zhang J."/>
            <person name="Wang N."/>
            <person name="Zhou Z."/>
        </authorList>
    </citation>
    <scope>NUCLEOTIDE SEQUENCE [LARGE SCALE GENOMIC DNA]</scope>
    <source>
        <strain evidence="2 3">YC1</strain>
    </source>
</reference>
<feature type="region of interest" description="Disordered" evidence="1">
    <location>
        <begin position="232"/>
        <end position="339"/>
    </location>
</feature>
<name>A0AAV9T4G1_9PEZI</name>
<accession>A0AAV9T4G1</accession>